<sequence length="296" mass="33651">MASKMQLDEWARVAKVDPMMVHYGVMIVGVAGSVMKLTARAHRDVFSLSSDTVARSSWVPTGALLAYRLAAAVFCTCIMVGEMATFGIKEMRFFTQWTFLLLVFYFIVATRSSWMLMRKKAAKGARKQKPRLDAISFFLVVAFHVNLAIACVIDITFWFLMIPNYEANHPDPATREYLGRKFYCLYSYVQHGYNVALLLGDFALNDIPYLRSVAPWSMLWAIAYGIFTSAYHSRTGTWLYPFVDTTNLVSSIYFVCLAASLRLFGFMHKLLYCLKCFLIRASRDRSENGAHNGKSI</sequence>
<name>A0A8S1J773_9CHLO</name>
<gene>
    <name evidence="2" type="ORF">OSTQU699_LOCUS7114</name>
</gene>
<dbReference type="PANTHER" id="PTHR12242:SF22">
    <property type="entry name" value="OS02G0130600 PROTEIN"/>
    <property type="match status" value="1"/>
</dbReference>
<evidence type="ECO:0000256" key="1">
    <source>
        <dbReference type="SAM" id="Phobius"/>
    </source>
</evidence>
<dbReference type="OrthoDB" id="419711at2759"/>
<accession>A0A8S1J773</accession>
<comment type="caution">
    <text evidence="2">The sequence shown here is derived from an EMBL/GenBank/DDBJ whole genome shotgun (WGS) entry which is preliminary data.</text>
</comment>
<feature type="transmembrane region" description="Helical" evidence="1">
    <location>
        <begin position="94"/>
        <end position="114"/>
    </location>
</feature>
<keyword evidence="1" id="KW-0812">Transmembrane</keyword>
<keyword evidence="1" id="KW-1133">Transmembrane helix</keyword>
<proteinExistence type="predicted"/>
<feature type="transmembrane region" description="Helical" evidence="1">
    <location>
        <begin position="135"/>
        <end position="160"/>
    </location>
</feature>
<feature type="transmembrane region" description="Helical" evidence="1">
    <location>
        <begin position="20"/>
        <end position="39"/>
    </location>
</feature>
<keyword evidence="3" id="KW-1185">Reference proteome</keyword>
<organism evidence="2 3">
    <name type="scientific">Ostreobium quekettii</name>
    <dbReference type="NCBI Taxonomy" id="121088"/>
    <lineage>
        <taxon>Eukaryota</taxon>
        <taxon>Viridiplantae</taxon>
        <taxon>Chlorophyta</taxon>
        <taxon>core chlorophytes</taxon>
        <taxon>Ulvophyceae</taxon>
        <taxon>TCBD clade</taxon>
        <taxon>Bryopsidales</taxon>
        <taxon>Ostreobineae</taxon>
        <taxon>Ostreobiaceae</taxon>
        <taxon>Ostreobium</taxon>
    </lineage>
</organism>
<protein>
    <submittedName>
        <fullName evidence="2">Uncharacterized protein</fullName>
    </submittedName>
</protein>
<dbReference type="EMBL" id="CAJHUC010001627">
    <property type="protein sequence ID" value="CAD7701757.1"/>
    <property type="molecule type" value="Genomic_DNA"/>
</dbReference>
<evidence type="ECO:0000313" key="3">
    <source>
        <dbReference type="Proteomes" id="UP000708148"/>
    </source>
</evidence>
<feature type="transmembrane region" description="Helical" evidence="1">
    <location>
        <begin position="213"/>
        <end position="232"/>
    </location>
</feature>
<dbReference type="Proteomes" id="UP000708148">
    <property type="component" value="Unassembled WGS sequence"/>
</dbReference>
<dbReference type="GO" id="GO:0016020">
    <property type="term" value="C:membrane"/>
    <property type="evidence" value="ECO:0007669"/>
    <property type="project" value="TreeGrafter"/>
</dbReference>
<reference evidence="2" key="1">
    <citation type="submission" date="2020-12" db="EMBL/GenBank/DDBJ databases">
        <authorList>
            <person name="Iha C."/>
        </authorList>
    </citation>
    <scope>NUCLEOTIDE SEQUENCE</scope>
</reference>
<dbReference type="AlphaFoldDB" id="A0A8S1J773"/>
<evidence type="ECO:0000313" key="2">
    <source>
        <dbReference type="EMBL" id="CAD7701757.1"/>
    </source>
</evidence>
<dbReference type="PANTHER" id="PTHR12242">
    <property type="entry name" value="OS02G0130600 PROTEIN-RELATED"/>
    <property type="match status" value="1"/>
</dbReference>
<keyword evidence="1" id="KW-0472">Membrane</keyword>
<feature type="transmembrane region" description="Helical" evidence="1">
    <location>
        <begin position="65"/>
        <end position="88"/>
    </location>
</feature>